<sequence length="1194" mass="130707">MHIHRRFSQIIVLIIIVTSAVFHPARITWASTHRTTEIYAEHEPEQGGTTIWLRVCGEGGAYWFSSRRMDGSVLWNRSYNFDVRFGDCSYWYRAIIGTGPGNQFKFYSALLDQVPSDPINYEPFLDRARLDVCTVTSNSTVNCVKQTQTTPYTAIDFPAEDQLVSGVFQINGWAADASAPDSPGVDLVNVSIEPQGGQVSGLGDATFGLQRTDVATFYGDTRFTNSGFVLSIDTMAFPDGPATLRVNAHSTVTDSWLVTQRRIVINNGPPPNLTRISPNEMVTNATDIPFVFTGANFRAPAEVFINGLPLENVEVQSSTTIHGVLNSTLLPGQYDATVKVGGRVSILPGAVRVLPRIDETQFRAMVYMACDSPDLPTSCDRLFNQLELAMVNDPNLRIVVLWDGASDGDSAYYLIKRDSDLRRRALYQEGVDVFHKGELDTGYGNTLVEFMGWAQARYPGKYKFLSFAGHGGGWAPDTHPGQPRYITGQPSTNIGGMLWDGNPGNTMSTTDLAQSLRRIANGYTIDDIYLDACLMGGIETVAEIASTSQFVIAHESWTWTYFPYAAYFAGINTATNPETLARQIATANRASWQSVDYPSQISVIKSSEVPILLGALNQLANELRKALPEHRSTLASIAELTMRVDENADGIISSQGDDYIDLGEFASRLAATPNLPAGVIETASAITQPLSNAVLINYTLEGVPYPFPDTQPWPLQRLKGLSIYFPLNDEWKRGFYTSATLPVFGQTTWDDFIQDWFTQAAPEPPTEPCDHCPPLPAHASLWMEAATPAIVGEILPVEIKLNGLLNEDDLRGLQVVVRSNNPAAIKPSTTNSPRDPYLFPRHSLTEFTRTADSWSAIFSLSARETNPVVGGGTVISFPFLVGTQGCTELTFTVHVFSNGDGGAIPHTWRNLEVCAGERSLDGMIYLQSRTPGKYAGAEIVLRHGSDRYVAVSDAQGRYHFGSIKLGKYKLTVTHPLFLYAERTVTISAPESTMPDIGLWGGDMNGDGKIHKNDWYICSAASIPVSDPAFDINADGVTDVRDCVILANNINQPHLSKINPPRPFVATGARLEKLQTLPTINSTEYVHLEPQANGQVLLKILQPAKIKTGLALRLNLPTGVTMTSVVANSAITPEYLNWHQDGATLYLLVLPTTIREGAGLKLDFSQANPSIGIESLNIGRELGPPMVTYLPLITQ</sequence>
<accession>A0ABP9WXT3</accession>
<evidence type="ECO:0000313" key="2">
    <source>
        <dbReference type="Proteomes" id="UP001428290"/>
    </source>
</evidence>
<reference evidence="1 2" key="1">
    <citation type="submission" date="2024-02" db="EMBL/GenBank/DDBJ databases">
        <title>Herpetosiphon gulosus NBRC 112829.</title>
        <authorList>
            <person name="Ichikawa N."/>
            <person name="Katano-Makiyama Y."/>
            <person name="Hidaka K."/>
        </authorList>
    </citation>
    <scope>NUCLEOTIDE SEQUENCE [LARGE SCALE GENOMIC DNA]</scope>
    <source>
        <strain evidence="1 2">NBRC 112829</strain>
    </source>
</reference>
<dbReference type="EMBL" id="BAABRU010000003">
    <property type="protein sequence ID" value="GAA5527078.1"/>
    <property type="molecule type" value="Genomic_DNA"/>
</dbReference>
<proteinExistence type="predicted"/>
<dbReference type="PANTHER" id="PTHR37835">
    <property type="entry name" value="ALPHA-CLOSTRIPAIN"/>
    <property type="match status" value="1"/>
</dbReference>
<dbReference type="Gene3D" id="1.10.1330.10">
    <property type="entry name" value="Dockerin domain"/>
    <property type="match status" value="1"/>
</dbReference>
<name>A0ABP9WXT3_9CHLR</name>
<evidence type="ECO:0000313" key="1">
    <source>
        <dbReference type="EMBL" id="GAA5527078.1"/>
    </source>
</evidence>
<keyword evidence="2" id="KW-1185">Reference proteome</keyword>
<dbReference type="InterPro" id="IPR036439">
    <property type="entry name" value="Dockerin_dom_sf"/>
</dbReference>
<gene>
    <name evidence="1" type="ORF">Hgul01_00860</name>
</gene>
<dbReference type="Gene3D" id="2.60.40.1120">
    <property type="entry name" value="Carboxypeptidase-like, regulatory domain"/>
    <property type="match status" value="1"/>
</dbReference>
<protein>
    <recommendedName>
        <fullName evidence="3">Clostripain</fullName>
    </recommendedName>
</protein>
<comment type="caution">
    <text evidence="1">The sequence shown here is derived from an EMBL/GenBank/DDBJ whole genome shotgun (WGS) entry which is preliminary data.</text>
</comment>
<dbReference type="InterPro" id="IPR005077">
    <property type="entry name" value="Peptidase_C11"/>
</dbReference>
<evidence type="ECO:0008006" key="3">
    <source>
        <dbReference type="Google" id="ProtNLM"/>
    </source>
</evidence>
<dbReference type="Gene3D" id="3.40.50.11970">
    <property type="match status" value="1"/>
</dbReference>
<dbReference type="SUPFAM" id="SSF49452">
    <property type="entry name" value="Starch-binding domain-like"/>
    <property type="match status" value="1"/>
</dbReference>
<dbReference type="PANTHER" id="PTHR37835:SF1">
    <property type="entry name" value="ALPHA-CLOSTRIPAIN"/>
    <property type="match status" value="1"/>
</dbReference>
<dbReference type="SUPFAM" id="SSF63446">
    <property type="entry name" value="Type I dockerin domain"/>
    <property type="match status" value="1"/>
</dbReference>
<dbReference type="InterPro" id="IPR013784">
    <property type="entry name" value="Carb-bd-like_fold"/>
</dbReference>
<dbReference type="Proteomes" id="UP001428290">
    <property type="component" value="Unassembled WGS sequence"/>
</dbReference>
<dbReference type="Pfam" id="PF03415">
    <property type="entry name" value="Peptidase_C11"/>
    <property type="match status" value="1"/>
</dbReference>
<organism evidence="1 2">
    <name type="scientific">Herpetosiphon gulosus</name>
    <dbReference type="NCBI Taxonomy" id="1973496"/>
    <lineage>
        <taxon>Bacteria</taxon>
        <taxon>Bacillati</taxon>
        <taxon>Chloroflexota</taxon>
        <taxon>Chloroflexia</taxon>
        <taxon>Herpetosiphonales</taxon>
        <taxon>Herpetosiphonaceae</taxon>
        <taxon>Herpetosiphon</taxon>
    </lineage>
</organism>